<protein>
    <recommendedName>
        <fullName evidence="1">Mut7-C RNAse domain-containing protein</fullName>
    </recommendedName>
</protein>
<gene>
    <name evidence="2" type="ORF">TVY486_1114800</name>
</gene>
<proteinExistence type="predicted"/>
<dbReference type="EMBL" id="HE573027">
    <property type="protein sequence ID" value="CCC53996.1"/>
    <property type="molecule type" value="Genomic_DNA"/>
</dbReference>
<dbReference type="VEuPathDB" id="TriTrypDB:TvY486_1114800"/>
<organism evidence="2">
    <name type="scientific">Trypanosoma vivax (strain Y486)</name>
    <dbReference type="NCBI Taxonomy" id="1055687"/>
    <lineage>
        <taxon>Eukaryota</taxon>
        <taxon>Discoba</taxon>
        <taxon>Euglenozoa</taxon>
        <taxon>Kinetoplastea</taxon>
        <taxon>Metakinetoplastina</taxon>
        <taxon>Trypanosomatida</taxon>
        <taxon>Trypanosomatidae</taxon>
        <taxon>Trypanosoma</taxon>
        <taxon>Duttonella</taxon>
    </lineage>
</organism>
<name>G0U8R7_TRYVY</name>
<dbReference type="Pfam" id="PF01927">
    <property type="entry name" value="Mut7-C"/>
    <property type="match status" value="1"/>
</dbReference>
<sequence length="264" mass="29522">MKEVKGFVMDYSLLRVAKHLRLLGYSAVCNSALRQRHLLEMAARDNLGLITSSRSLIQQVAAHNRATGSQRTVVAYDSDGGSVYSSGDEGGLGEIVLYELPHKPTLSFSEVMSDIIRRAGLCYDYRRVLSRCVACNDILLHVAKESVRGDVHPKVYEIYDAFTRCPTCRNVFWGMDGTGVINFASFRTLQFLERLCKTAGAPELKPAPIMSLYHFRSFPRAIHMRVFSFLPDDALWNLAVVFPKLKDLTTAVRGRSNLAAPLCE</sequence>
<evidence type="ECO:0000259" key="1">
    <source>
        <dbReference type="Pfam" id="PF01927"/>
    </source>
</evidence>
<accession>G0U8R7</accession>
<dbReference type="PANTHER" id="PTHR39081:SF1">
    <property type="entry name" value="MUT7-C RNASE DOMAIN-CONTAINING PROTEIN"/>
    <property type="match status" value="1"/>
</dbReference>
<reference evidence="2" key="1">
    <citation type="journal article" date="2012" name="Proc. Natl. Acad. Sci. U.S.A.">
        <title>Antigenic diversity is generated by distinct evolutionary mechanisms in African trypanosome species.</title>
        <authorList>
            <person name="Jackson A.P."/>
            <person name="Berry A."/>
            <person name="Aslett M."/>
            <person name="Allison H.C."/>
            <person name="Burton P."/>
            <person name="Vavrova-Anderson J."/>
            <person name="Brown R."/>
            <person name="Browne H."/>
            <person name="Corton N."/>
            <person name="Hauser H."/>
            <person name="Gamble J."/>
            <person name="Gilderthorp R."/>
            <person name="Marcello L."/>
            <person name="McQuillan J."/>
            <person name="Otto T.D."/>
            <person name="Quail M.A."/>
            <person name="Sanders M.J."/>
            <person name="van Tonder A."/>
            <person name="Ginger M.L."/>
            <person name="Field M.C."/>
            <person name="Barry J.D."/>
            <person name="Hertz-Fowler C."/>
            <person name="Berriman M."/>
        </authorList>
    </citation>
    <scope>NUCLEOTIDE SEQUENCE</scope>
    <source>
        <strain evidence="2">Y486</strain>
    </source>
</reference>
<feature type="domain" description="Mut7-C RNAse" evidence="1">
    <location>
        <begin position="6"/>
        <end position="174"/>
    </location>
</feature>
<evidence type="ECO:0000313" key="2">
    <source>
        <dbReference type="EMBL" id="CCC53996.1"/>
    </source>
</evidence>
<dbReference type="PANTHER" id="PTHR39081">
    <property type="entry name" value="MUT7-C DOMAIN-CONTAINING PROTEIN"/>
    <property type="match status" value="1"/>
</dbReference>
<dbReference type="InterPro" id="IPR002782">
    <property type="entry name" value="Mut7-C_RNAse_dom"/>
</dbReference>
<dbReference type="AlphaFoldDB" id="G0U8R7"/>